<dbReference type="OrthoDB" id="6752746at2759"/>
<name>A0A9P0JY60_ACAOB</name>
<dbReference type="InterPro" id="IPR027806">
    <property type="entry name" value="HARBI1_dom"/>
</dbReference>
<dbReference type="GO" id="GO:0046872">
    <property type="term" value="F:metal ion binding"/>
    <property type="evidence" value="ECO:0007669"/>
    <property type="project" value="UniProtKB-KW"/>
</dbReference>
<reference evidence="4" key="1">
    <citation type="submission" date="2022-03" db="EMBL/GenBank/DDBJ databases">
        <authorList>
            <person name="Sayadi A."/>
        </authorList>
    </citation>
    <scope>NUCLEOTIDE SEQUENCE</scope>
</reference>
<evidence type="ECO:0000313" key="5">
    <source>
        <dbReference type="Proteomes" id="UP001152888"/>
    </source>
</evidence>
<keyword evidence="2" id="KW-0479">Metal-binding</keyword>
<organism evidence="4 5">
    <name type="scientific">Acanthoscelides obtectus</name>
    <name type="common">Bean weevil</name>
    <name type="synonym">Bruchus obtectus</name>
    <dbReference type="NCBI Taxonomy" id="200917"/>
    <lineage>
        <taxon>Eukaryota</taxon>
        <taxon>Metazoa</taxon>
        <taxon>Ecdysozoa</taxon>
        <taxon>Arthropoda</taxon>
        <taxon>Hexapoda</taxon>
        <taxon>Insecta</taxon>
        <taxon>Pterygota</taxon>
        <taxon>Neoptera</taxon>
        <taxon>Endopterygota</taxon>
        <taxon>Coleoptera</taxon>
        <taxon>Polyphaga</taxon>
        <taxon>Cucujiformia</taxon>
        <taxon>Chrysomeloidea</taxon>
        <taxon>Chrysomelidae</taxon>
        <taxon>Bruchinae</taxon>
        <taxon>Bruchini</taxon>
        <taxon>Acanthoscelides</taxon>
    </lineage>
</organism>
<sequence length="116" mass="13174">MLNNCGPRDTFAEFGDEYINRKGYPSINIQATCNAKEIFTSVDCQWPGSVHDSRILKNSNIFNILKNSTEECVSLGDDGYSISPWITTPWRNPTTRNSKIIITCNTFFPPKNYCLL</sequence>
<evidence type="ECO:0000256" key="1">
    <source>
        <dbReference type="ARBA" id="ARBA00001968"/>
    </source>
</evidence>
<dbReference type="Pfam" id="PF13359">
    <property type="entry name" value="DDE_Tnp_4"/>
    <property type="match status" value="1"/>
</dbReference>
<evidence type="ECO:0000313" key="4">
    <source>
        <dbReference type="EMBL" id="CAH1959678.1"/>
    </source>
</evidence>
<evidence type="ECO:0000256" key="2">
    <source>
        <dbReference type="ARBA" id="ARBA00022723"/>
    </source>
</evidence>
<keyword evidence="5" id="KW-1185">Reference proteome</keyword>
<dbReference type="AlphaFoldDB" id="A0A9P0JY60"/>
<protein>
    <recommendedName>
        <fullName evidence="3">DDE Tnp4 domain-containing protein</fullName>
    </recommendedName>
</protein>
<evidence type="ECO:0000259" key="3">
    <source>
        <dbReference type="Pfam" id="PF13359"/>
    </source>
</evidence>
<comment type="cofactor">
    <cofactor evidence="1">
        <name>a divalent metal cation</name>
        <dbReference type="ChEBI" id="CHEBI:60240"/>
    </cofactor>
</comment>
<feature type="domain" description="DDE Tnp4" evidence="3">
    <location>
        <begin position="13"/>
        <end position="93"/>
    </location>
</feature>
<dbReference type="Proteomes" id="UP001152888">
    <property type="component" value="Unassembled WGS sequence"/>
</dbReference>
<gene>
    <name evidence="4" type="ORF">ACAOBT_LOCUS3304</name>
</gene>
<comment type="caution">
    <text evidence="4">The sequence shown here is derived from an EMBL/GenBank/DDBJ whole genome shotgun (WGS) entry which is preliminary data.</text>
</comment>
<dbReference type="EMBL" id="CAKOFQ010006683">
    <property type="protein sequence ID" value="CAH1959678.1"/>
    <property type="molecule type" value="Genomic_DNA"/>
</dbReference>
<accession>A0A9P0JY60</accession>
<proteinExistence type="predicted"/>